<dbReference type="Gene3D" id="3.40.605.10">
    <property type="entry name" value="Aldehyde Dehydrogenase, Chain A, domain 1"/>
    <property type="match status" value="1"/>
</dbReference>
<comment type="similarity">
    <text evidence="3">Belongs to the aldehyde dehydrogenase family.</text>
</comment>
<feature type="active site" evidence="2">
    <location>
        <position position="255"/>
    </location>
</feature>
<reference evidence="6" key="1">
    <citation type="journal article" date="2019" name="Int. J. Syst. Evol. Microbiol.">
        <title>The Global Catalogue of Microorganisms (GCM) 10K type strain sequencing project: providing services to taxonomists for standard genome sequencing and annotation.</title>
        <authorList>
            <consortium name="The Broad Institute Genomics Platform"/>
            <consortium name="The Broad Institute Genome Sequencing Center for Infectious Disease"/>
            <person name="Wu L."/>
            <person name="Ma J."/>
        </authorList>
    </citation>
    <scope>NUCLEOTIDE SEQUENCE [LARGE SCALE GENOMIC DNA]</scope>
    <source>
        <strain evidence="6">JCM 16950</strain>
    </source>
</reference>
<dbReference type="EMBL" id="BAABAF010000001">
    <property type="protein sequence ID" value="GAA3752448.1"/>
    <property type="molecule type" value="Genomic_DNA"/>
</dbReference>
<accession>A0ABP7G0I0</accession>
<evidence type="ECO:0000313" key="5">
    <source>
        <dbReference type="EMBL" id="GAA3752448.1"/>
    </source>
</evidence>
<proteinExistence type="inferred from homology"/>
<dbReference type="InterPro" id="IPR015590">
    <property type="entry name" value="Aldehyde_DH_dom"/>
</dbReference>
<evidence type="ECO:0000259" key="4">
    <source>
        <dbReference type="Pfam" id="PF00171"/>
    </source>
</evidence>
<dbReference type="Pfam" id="PF00171">
    <property type="entry name" value="Aldedh"/>
    <property type="match status" value="1"/>
</dbReference>
<feature type="domain" description="Aldehyde dehydrogenase" evidence="4">
    <location>
        <begin position="26"/>
        <end position="485"/>
    </location>
</feature>
<evidence type="ECO:0000256" key="1">
    <source>
        <dbReference type="ARBA" id="ARBA00023002"/>
    </source>
</evidence>
<dbReference type="InterPro" id="IPR016162">
    <property type="entry name" value="Ald_DH_N"/>
</dbReference>
<dbReference type="SUPFAM" id="SSF53720">
    <property type="entry name" value="ALDH-like"/>
    <property type="match status" value="1"/>
</dbReference>
<dbReference type="InterPro" id="IPR016163">
    <property type="entry name" value="Ald_DH_C"/>
</dbReference>
<dbReference type="InterPro" id="IPR016161">
    <property type="entry name" value="Ald_DH/histidinol_DH"/>
</dbReference>
<sequence length="505" mass="53310">MAHMIDTTAPVRLGQFIDGRERPAEAVIEVRNPSRTSHLVGTVAAGTVADVDAAVDAAAAAASTWAATSAEVRIDLFTRIADAIDADADDLATLVAQENGSVREIIRRELIGAAAAFRGIGSHLPGKLAPMRHDSGPDGAVVVVSRKPFGVVACIVPWNAPLVLTANKIAPAIAAGNTVVLKPSPFAPLGVTLIGRLAASILPAGVVNIVNGQGEVGAALIGHASVRKISFTGGGETARHVMRQAADRLTGVHFELGGNDPAIVLSDADLAVTADRIADSAFRRAGQVCFAVKRIYVPRAQLAEFGELLAERVDAITVGDALDPRATMGPLNNAGQFEKVRGLRERAVAAGRDVRQLGTVLDPDAWDEGYFLRPTVVLDAEHDDELVREEQFGPVLPVVAYDTEEEAIAMANDTEYGLCSSVWSRSLEHATEVAGRIESGMTIVNSHLFSPVGTREIPFGGWKQSGVGWEGSPYGIDEYLQFHSVDVQTLPDPSVGRAADDGQRR</sequence>
<organism evidence="5 6">
    <name type="scientific">Microbacterium kribbense</name>
    <dbReference type="NCBI Taxonomy" id="433645"/>
    <lineage>
        <taxon>Bacteria</taxon>
        <taxon>Bacillati</taxon>
        <taxon>Actinomycetota</taxon>
        <taxon>Actinomycetes</taxon>
        <taxon>Micrococcales</taxon>
        <taxon>Microbacteriaceae</taxon>
        <taxon>Microbacterium</taxon>
    </lineage>
</organism>
<name>A0ABP7G0I0_9MICO</name>
<comment type="caution">
    <text evidence="5">The sequence shown here is derived from an EMBL/GenBank/DDBJ whole genome shotgun (WGS) entry which is preliminary data.</text>
</comment>
<keyword evidence="6" id="KW-1185">Reference proteome</keyword>
<dbReference type="InterPro" id="IPR029510">
    <property type="entry name" value="Ald_DH_CS_GLU"/>
</dbReference>
<gene>
    <name evidence="5" type="ORF">GCM10022240_01920</name>
</gene>
<keyword evidence="1 3" id="KW-0560">Oxidoreductase</keyword>
<dbReference type="RefSeq" id="WP_344779596.1">
    <property type="nucleotide sequence ID" value="NZ_BAABAF010000001.1"/>
</dbReference>
<dbReference type="Gene3D" id="3.40.309.10">
    <property type="entry name" value="Aldehyde Dehydrogenase, Chain A, domain 2"/>
    <property type="match status" value="1"/>
</dbReference>
<evidence type="ECO:0000313" key="6">
    <source>
        <dbReference type="Proteomes" id="UP001500540"/>
    </source>
</evidence>
<evidence type="ECO:0000256" key="3">
    <source>
        <dbReference type="RuleBase" id="RU003345"/>
    </source>
</evidence>
<dbReference type="PANTHER" id="PTHR11699">
    <property type="entry name" value="ALDEHYDE DEHYDROGENASE-RELATED"/>
    <property type="match status" value="1"/>
</dbReference>
<dbReference type="Proteomes" id="UP001500540">
    <property type="component" value="Unassembled WGS sequence"/>
</dbReference>
<dbReference type="PROSITE" id="PS00687">
    <property type="entry name" value="ALDEHYDE_DEHYDR_GLU"/>
    <property type="match status" value="1"/>
</dbReference>
<protein>
    <submittedName>
        <fullName evidence="5">Aldehyde dehydrogenase family protein</fullName>
    </submittedName>
</protein>
<evidence type="ECO:0000256" key="2">
    <source>
        <dbReference type="PROSITE-ProRule" id="PRU10007"/>
    </source>
</evidence>